<dbReference type="AlphaFoldDB" id="A0A401V3I2"/>
<dbReference type="InterPro" id="IPR007484">
    <property type="entry name" value="Peptidase_M28"/>
</dbReference>
<keyword evidence="5" id="KW-0378">Hydrolase</keyword>
<dbReference type="SUPFAM" id="SSF52025">
    <property type="entry name" value="PA domain"/>
    <property type="match status" value="1"/>
</dbReference>
<keyword evidence="2" id="KW-0732">Signal</keyword>
<feature type="region of interest" description="Disordered" evidence="1">
    <location>
        <begin position="486"/>
        <end position="521"/>
    </location>
</feature>
<protein>
    <submittedName>
        <fullName evidence="5">Amidohydrolase</fullName>
    </submittedName>
</protein>
<evidence type="ECO:0000256" key="1">
    <source>
        <dbReference type="SAM" id="MobiDB-lite"/>
    </source>
</evidence>
<dbReference type="SUPFAM" id="SSF53187">
    <property type="entry name" value="Zn-dependent exopeptidases"/>
    <property type="match status" value="1"/>
</dbReference>
<keyword evidence="6" id="KW-1185">Reference proteome</keyword>
<dbReference type="Pfam" id="PF02225">
    <property type="entry name" value="PA"/>
    <property type="match status" value="1"/>
</dbReference>
<dbReference type="InterPro" id="IPR003137">
    <property type="entry name" value="PA_domain"/>
</dbReference>
<dbReference type="InterPro" id="IPR045175">
    <property type="entry name" value="M28_fam"/>
</dbReference>
<evidence type="ECO:0000256" key="2">
    <source>
        <dbReference type="SAM" id="SignalP"/>
    </source>
</evidence>
<feature type="domain" description="PA" evidence="3">
    <location>
        <begin position="144"/>
        <end position="231"/>
    </location>
</feature>
<dbReference type="PANTHER" id="PTHR12147">
    <property type="entry name" value="METALLOPEPTIDASE M28 FAMILY MEMBER"/>
    <property type="match status" value="1"/>
</dbReference>
<comment type="caution">
    <text evidence="5">The sequence shown here is derived from an EMBL/GenBank/DDBJ whole genome shotgun (WGS) entry which is preliminary data.</text>
</comment>
<accession>A0A401V3I2</accession>
<dbReference type="Gene3D" id="3.50.30.30">
    <property type="match status" value="1"/>
</dbReference>
<gene>
    <name evidence="5" type="ORF">CTKZ_30390</name>
</gene>
<organism evidence="5 6">
    <name type="scientific">Cellulomonas algicola</name>
    <dbReference type="NCBI Taxonomy" id="2071633"/>
    <lineage>
        <taxon>Bacteria</taxon>
        <taxon>Bacillati</taxon>
        <taxon>Actinomycetota</taxon>
        <taxon>Actinomycetes</taxon>
        <taxon>Micrococcales</taxon>
        <taxon>Cellulomonadaceae</taxon>
        <taxon>Cellulomonas</taxon>
    </lineage>
</organism>
<reference evidence="5 6" key="1">
    <citation type="submission" date="2018-11" db="EMBL/GenBank/DDBJ databases">
        <title>Draft genome sequence of Cellulomonas takizawaensis strain TKZ-21.</title>
        <authorList>
            <person name="Yamamura H."/>
            <person name="Hayashi T."/>
            <person name="Hamada M."/>
            <person name="Serisawa Y."/>
            <person name="Matsuyama K."/>
            <person name="Nakagawa Y."/>
            <person name="Otoguro M."/>
            <person name="Yanagida F."/>
            <person name="Hayakawa M."/>
        </authorList>
    </citation>
    <scope>NUCLEOTIDE SEQUENCE [LARGE SCALE GENOMIC DNA]</scope>
    <source>
        <strain evidence="5 6">TKZ-21</strain>
    </source>
</reference>
<dbReference type="Pfam" id="PF04389">
    <property type="entry name" value="Peptidase_M28"/>
    <property type="match status" value="1"/>
</dbReference>
<evidence type="ECO:0000313" key="5">
    <source>
        <dbReference type="EMBL" id="GCD21477.1"/>
    </source>
</evidence>
<dbReference type="Proteomes" id="UP000288246">
    <property type="component" value="Unassembled WGS sequence"/>
</dbReference>
<feature type="domain" description="Peptidase M28" evidence="4">
    <location>
        <begin position="254"/>
        <end position="472"/>
    </location>
</feature>
<dbReference type="OrthoDB" id="345880at2"/>
<feature type="signal peptide" evidence="2">
    <location>
        <begin position="1"/>
        <end position="27"/>
    </location>
</feature>
<name>A0A401V3I2_9CELL</name>
<evidence type="ECO:0000259" key="4">
    <source>
        <dbReference type="Pfam" id="PF04389"/>
    </source>
</evidence>
<dbReference type="EMBL" id="BHYL01000293">
    <property type="protein sequence ID" value="GCD21477.1"/>
    <property type="molecule type" value="Genomic_DNA"/>
</dbReference>
<dbReference type="Gene3D" id="3.40.630.10">
    <property type="entry name" value="Zn peptidases"/>
    <property type="match status" value="2"/>
</dbReference>
<proteinExistence type="predicted"/>
<feature type="chain" id="PRO_5019247096" evidence="2">
    <location>
        <begin position="28"/>
        <end position="521"/>
    </location>
</feature>
<dbReference type="InterPro" id="IPR046450">
    <property type="entry name" value="PA_dom_sf"/>
</dbReference>
<evidence type="ECO:0000259" key="3">
    <source>
        <dbReference type="Pfam" id="PF02225"/>
    </source>
</evidence>
<dbReference type="CDD" id="cd04816">
    <property type="entry name" value="PA_SaNapH_like"/>
    <property type="match status" value="1"/>
</dbReference>
<sequence length="521" mass="54206">MQQRHKLTVLVSALALAGAAVATPAAAADTLGGPGHGGGHGYPPSAAQKFSKKVTERAVFRHLQELQRIADRNDGNRAALTSGYEASARYVEKTLRKAGYTTTRDPFTFDLEVEDAATLTVAGGPTYTVDQMTFAVNTPVGGITAPTASPLDTFGCTAEQWAGVPATGTIAVISRGGCNFSVKAQLAQAAGAVGVVVYNNLPDTLLIGTLGENSGVTIPAAGATLEDGQALAATPGATVTLDTRVHTETRESFNVIAQTKAGRQDNVVFLGAHLDGVEDGPGINDNGTGSATLLETAVQLGRDKKIPNAVRFAWWGAEELGLIGSTAYVEDLAAQPGELDKIATYLNFDMVGSPNYVIGVYDADQSTYPAPVPVPPGSPETEDVFTDYFDSIGQPWVDTPFSGRSDYQAFILNGIPASGLFTGADDVKTEEEVALFGGTAGITMDPNYHSPGDDISNVNREALRIMTGAIAYATYSLALDTSAVNGVESPTKPRPGHGHGPGKGRSGVGTYGHQEGWDRAS</sequence>
<dbReference type="RefSeq" id="WP_124344001.1">
    <property type="nucleotide sequence ID" value="NZ_BHYL01000293.1"/>
</dbReference>
<dbReference type="GO" id="GO:0006508">
    <property type="term" value="P:proteolysis"/>
    <property type="evidence" value="ECO:0007669"/>
    <property type="project" value="InterPro"/>
</dbReference>
<evidence type="ECO:0000313" key="6">
    <source>
        <dbReference type="Proteomes" id="UP000288246"/>
    </source>
</evidence>
<dbReference type="PANTHER" id="PTHR12147:SF26">
    <property type="entry name" value="PEPTIDASE M28 DOMAIN-CONTAINING PROTEIN"/>
    <property type="match status" value="1"/>
</dbReference>
<dbReference type="GO" id="GO:0008235">
    <property type="term" value="F:metalloexopeptidase activity"/>
    <property type="evidence" value="ECO:0007669"/>
    <property type="project" value="InterPro"/>
</dbReference>